<accession>A0ABS3QDQ9</accession>
<dbReference type="InterPro" id="IPR026444">
    <property type="entry name" value="Secre_tail"/>
</dbReference>
<comment type="caution">
    <text evidence="3">The sequence shown here is derived from an EMBL/GenBank/DDBJ whole genome shotgun (WGS) entry which is preliminary data.</text>
</comment>
<organism evidence="3 4">
    <name type="scientific">Hymenobacter negativus</name>
    <dbReference type="NCBI Taxonomy" id="2795026"/>
    <lineage>
        <taxon>Bacteria</taxon>
        <taxon>Pseudomonadati</taxon>
        <taxon>Bacteroidota</taxon>
        <taxon>Cytophagia</taxon>
        <taxon>Cytophagales</taxon>
        <taxon>Hymenobacteraceae</taxon>
        <taxon>Hymenobacter</taxon>
    </lineage>
</organism>
<evidence type="ECO:0000259" key="2">
    <source>
        <dbReference type="Pfam" id="PF18962"/>
    </source>
</evidence>
<gene>
    <name evidence="3" type="ORF">J4E00_09305</name>
</gene>
<proteinExistence type="predicted"/>
<dbReference type="Gene3D" id="2.80.10.50">
    <property type="match status" value="2"/>
</dbReference>
<keyword evidence="1" id="KW-0732">Signal</keyword>
<reference evidence="3 4" key="1">
    <citation type="submission" date="2021-03" db="EMBL/GenBank/DDBJ databases">
        <authorList>
            <person name="Kim M.K."/>
        </authorList>
    </citation>
    <scope>NUCLEOTIDE SEQUENCE [LARGE SCALE GENOMIC DNA]</scope>
    <source>
        <strain evidence="3 4">BT442</strain>
    </source>
</reference>
<dbReference type="Proteomes" id="UP000664369">
    <property type="component" value="Unassembled WGS sequence"/>
</dbReference>
<dbReference type="Pfam" id="PF18962">
    <property type="entry name" value="Por_Secre_tail"/>
    <property type="match status" value="1"/>
</dbReference>
<keyword evidence="4" id="KW-1185">Reference proteome</keyword>
<dbReference type="SUPFAM" id="SSF63829">
    <property type="entry name" value="Calcium-dependent phosphotriesterase"/>
    <property type="match status" value="1"/>
</dbReference>
<dbReference type="InterPro" id="IPR013431">
    <property type="entry name" value="Delta_60_rpt"/>
</dbReference>
<dbReference type="NCBIfam" id="TIGR04183">
    <property type="entry name" value="Por_Secre_tail"/>
    <property type="match status" value="1"/>
</dbReference>
<name>A0ABS3QDQ9_9BACT</name>
<dbReference type="NCBIfam" id="TIGR02608">
    <property type="entry name" value="delta_60_rpt"/>
    <property type="match status" value="4"/>
</dbReference>
<feature type="chain" id="PRO_5046188668" evidence="1">
    <location>
        <begin position="28"/>
        <end position="503"/>
    </location>
</feature>
<dbReference type="Pfam" id="PF17164">
    <property type="entry name" value="DUF5122"/>
    <property type="match status" value="4"/>
</dbReference>
<dbReference type="EMBL" id="JAGETZ010000003">
    <property type="protein sequence ID" value="MBO2009246.1"/>
    <property type="molecule type" value="Genomic_DNA"/>
</dbReference>
<evidence type="ECO:0000313" key="4">
    <source>
        <dbReference type="Proteomes" id="UP000664369"/>
    </source>
</evidence>
<feature type="signal peptide" evidence="1">
    <location>
        <begin position="1"/>
        <end position="27"/>
    </location>
</feature>
<evidence type="ECO:0000313" key="3">
    <source>
        <dbReference type="EMBL" id="MBO2009246.1"/>
    </source>
</evidence>
<sequence length="503" mass="53197">MPNATLFAWLAAGSLALLSLLPSTSQAQQLDPTFHPPHFELFAGQDGFVQRVLRQADGRYLVMGAFQLVDGRAASGLVRLLPNGSVDTTFVYRSGTTTSTNWPGYPAVAVQADGKVLIKAASSTYQPLILRLLPSGQPDSTFRFVLPPRLGSSGRFSLYQMLMQPDGKLLLTGFVSDSVNTGLLRLMPSGRVDSTFTPPATMPPATSALLEPNGRIVYVSADFAYNGSGSRLGRLLPSGRADSSFVFTPQANARIGSIALCPDGSYALGGAMIVPAVSTSTVARLLPNGAWDTQFPFSLQGGAVATLGDIPDFVSTLAVQPNGQIIVGGYLRSVTYADAPIGRTLAQGGTDTSFDVDFIRLLRTVGPASNPILVYNAARINTLSVESGNRLVVGGRFEQVGGVPHFGLARLLLTGPLATASTQKSTPLEVWPVPAHGELHVQLPATQAAQQVELLDATGRRVLTQPVRTAALTLHTTALPTGLYVLRVRYTDGTAATRRVVLD</sequence>
<protein>
    <submittedName>
        <fullName evidence="3">T9SS type A sorting domain-containing protein</fullName>
    </submittedName>
</protein>
<dbReference type="RefSeq" id="WP_208174866.1">
    <property type="nucleotide sequence ID" value="NZ_JAGETZ010000003.1"/>
</dbReference>
<evidence type="ECO:0000256" key="1">
    <source>
        <dbReference type="SAM" id="SignalP"/>
    </source>
</evidence>
<dbReference type="SUPFAM" id="SSF69322">
    <property type="entry name" value="Tricorn protease domain 2"/>
    <property type="match status" value="1"/>
</dbReference>
<feature type="domain" description="Secretion system C-terminal sorting" evidence="2">
    <location>
        <begin position="430"/>
        <end position="498"/>
    </location>
</feature>